<proteinExistence type="predicted"/>
<feature type="chain" id="PRO_5039387797" evidence="2">
    <location>
        <begin position="27"/>
        <end position="160"/>
    </location>
</feature>
<keyword evidence="2" id="KW-0732">Signal</keyword>
<evidence type="ECO:0000256" key="2">
    <source>
        <dbReference type="SAM" id="SignalP"/>
    </source>
</evidence>
<evidence type="ECO:0000256" key="1">
    <source>
        <dbReference type="SAM" id="MobiDB-lite"/>
    </source>
</evidence>
<dbReference type="EMBL" id="WRPP01000010">
    <property type="protein sequence ID" value="MVU82734.1"/>
    <property type="molecule type" value="Genomic_DNA"/>
</dbReference>
<keyword evidence="4" id="KW-1185">Reference proteome</keyword>
<reference evidence="3 4" key="1">
    <citation type="submission" date="2019-12" db="EMBL/GenBank/DDBJ databases">
        <title>Nocardia sp. nov. ET3-3 isolated from soil.</title>
        <authorList>
            <person name="Kanchanasin P."/>
            <person name="Tanasupawat S."/>
            <person name="Yuki M."/>
            <person name="Kudo T."/>
        </authorList>
    </citation>
    <scope>NUCLEOTIDE SEQUENCE [LARGE SCALE GENOMIC DNA]</scope>
    <source>
        <strain evidence="3 4">ET3-3</strain>
    </source>
</reference>
<comment type="caution">
    <text evidence="3">The sequence shown here is derived from an EMBL/GenBank/DDBJ whole genome shotgun (WGS) entry which is preliminary data.</text>
</comment>
<feature type="region of interest" description="Disordered" evidence="1">
    <location>
        <begin position="27"/>
        <end position="48"/>
    </location>
</feature>
<feature type="signal peptide" evidence="2">
    <location>
        <begin position="1"/>
        <end position="26"/>
    </location>
</feature>
<evidence type="ECO:0000313" key="4">
    <source>
        <dbReference type="Proteomes" id="UP000466794"/>
    </source>
</evidence>
<gene>
    <name evidence="3" type="ORF">GPX89_36560</name>
</gene>
<organism evidence="3 4">
    <name type="scientific">Nocardia terrae</name>
    <dbReference type="NCBI Taxonomy" id="2675851"/>
    <lineage>
        <taxon>Bacteria</taxon>
        <taxon>Bacillati</taxon>
        <taxon>Actinomycetota</taxon>
        <taxon>Actinomycetes</taxon>
        <taxon>Mycobacteriales</taxon>
        <taxon>Nocardiaceae</taxon>
        <taxon>Nocardia</taxon>
    </lineage>
</organism>
<dbReference type="Proteomes" id="UP000466794">
    <property type="component" value="Unassembled WGS sequence"/>
</dbReference>
<sequence>MRRGAGVLIGGLLAAVLAGCSATPHPADSAPAAAPVAAPRSAEPPAATASIAPGEVRLTPGPFTDRVRVRDTRVDVSSVHGVLTITSDVSDVLALEVHAAFYDATGHLVATGTFEQAAEQSLTPGAHTPGEEGIPFTITAAPAEATTTSAVLTIPVLVNE</sequence>
<name>A0A7K1V7V1_9NOCA</name>
<dbReference type="AlphaFoldDB" id="A0A7K1V7V1"/>
<dbReference type="RefSeq" id="WP_157392307.1">
    <property type="nucleotide sequence ID" value="NZ_WRPP01000010.1"/>
</dbReference>
<evidence type="ECO:0000313" key="3">
    <source>
        <dbReference type="EMBL" id="MVU82734.1"/>
    </source>
</evidence>
<accession>A0A7K1V7V1</accession>
<dbReference type="PROSITE" id="PS51257">
    <property type="entry name" value="PROKAR_LIPOPROTEIN"/>
    <property type="match status" value="1"/>
</dbReference>
<protein>
    <submittedName>
        <fullName evidence="3">Uncharacterized protein</fullName>
    </submittedName>
</protein>